<evidence type="ECO:0000259" key="1">
    <source>
        <dbReference type="Pfam" id="PF12706"/>
    </source>
</evidence>
<dbReference type="AlphaFoldDB" id="A0A7K0D0K5"/>
<organism evidence="2 3">
    <name type="scientific">Nocardia macrotermitis</name>
    <dbReference type="NCBI Taxonomy" id="2585198"/>
    <lineage>
        <taxon>Bacteria</taxon>
        <taxon>Bacillati</taxon>
        <taxon>Actinomycetota</taxon>
        <taxon>Actinomycetes</taxon>
        <taxon>Mycobacteriales</taxon>
        <taxon>Nocardiaceae</taxon>
        <taxon>Nocardia</taxon>
    </lineage>
</organism>
<dbReference type="Pfam" id="PF12706">
    <property type="entry name" value="Lactamase_B_2"/>
    <property type="match status" value="1"/>
</dbReference>
<evidence type="ECO:0000313" key="3">
    <source>
        <dbReference type="Proteomes" id="UP000438448"/>
    </source>
</evidence>
<proteinExistence type="predicted"/>
<dbReference type="GO" id="GO:0005737">
    <property type="term" value="C:cytoplasm"/>
    <property type="evidence" value="ECO:0007669"/>
    <property type="project" value="TreeGrafter"/>
</dbReference>
<gene>
    <name evidence="2" type="ORF">NRB20_23510</name>
</gene>
<protein>
    <recommendedName>
        <fullName evidence="1">Metallo-beta-lactamase domain-containing protein</fullName>
    </recommendedName>
</protein>
<evidence type="ECO:0000313" key="2">
    <source>
        <dbReference type="EMBL" id="MQY19266.1"/>
    </source>
</evidence>
<dbReference type="EMBL" id="WEGK01000004">
    <property type="protein sequence ID" value="MQY19266.1"/>
    <property type="molecule type" value="Genomic_DNA"/>
</dbReference>
<dbReference type="InterPro" id="IPR001279">
    <property type="entry name" value="Metallo-B-lactamas"/>
</dbReference>
<dbReference type="Proteomes" id="UP000438448">
    <property type="component" value="Unassembled WGS sequence"/>
</dbReference>
<dbReference type="PANTHER" id="PTHR15032:SF4">
    <property type="entry name" value="N-ACYL-PHOSPHATIDYLETHANOLAMINE-HYDROLYZING PHOSPHOLIPASE D"/>
    <property type="match status" value="1"/>
</dbReference>
<dbReference type="Gene3D" id="3.60.15.10">
    <property type="entry name" value="Ribonuclease Z/Hydroxyacylglutathione hydrolase-like"/>
    <property type="match status" value="1"/>
</dbReference>
<name>A0A7K0D0K5_9NOCA</name>
<accession>A0A7K0D0K5</accession>
<dbReference type="SUPFAM" id="SSF56281">
    <property type="entry name" value="Metallo-hydrolase/oxidoreductase"/>
    <property type="match status" value="1"/>
</dbReference>
<feature type="domain" description="Metallo-beta-lactamase" evidence="1">
    <location>
        <begin position="122"/>
        <end position="332"/>
    </location>
</feature>
<dbReference type="OrthoDB" id="9805728at2"/>
<comment type="caution">
    <text evidence="2">The sequence shown here is derived from an EMBL/GenBank/DDBJ whole genome shotgun (WGS) entry which is preliminary data.</text>
</comment>
<dbReference type="PANTHER" id="PTHR15032">
    <property type="entry name" value="N-ACYL-PHOSPHATIDYLETHANOLAMINE-HYDROLYZING PHOSPHOLIPASE D"/>
    <property type="match status" value="1"/>
</dbReference>
<keyword evidence="3" id="KW-1185">Reference proteome</keyword>
<sequence>MSTFTTILRRTTLGVAGAVGLSWVARAVWEMPAAMGASVSAIAPVAARSARYRNRQFYNTEPSAQLAPGSGVSLMFSALTRRGVGRPAGRIPLATPDVPERAGALALTWYGHASTLLEVDGYRILTDPVWSERVSPSAIVGPTRLHPVPAPLSELPPVDAIVISHDHYDHLDRDTVTALVAGQDAPFVVPIGIGAHLRMWDVPEARIVELDWGASFSLSEPVGGGQPGELVVTCTEARHFSGRGLVRNTTLWASWAIAGPTRRVYFGGDTGYTKAFAEIGETLGPFDLTLLPIGAYDVHWPDVHMNPEEAVRAHADVCRGDSGHGLIVPIHWATFNLAFHGWSEPVRRLVASARAAGTQVSVPLPGQRIDANALSPQVHWWEDVG</sequence>
<dbReference type="InterPro" id="IPR036866">
    <property type="entry name" value="RibonucZ/Hydroxyglut_hydro"/>
</dbReference>
<dbReference type="RefSeq" id="WP_153410068.1">
    <property type="nucleotide sequence ID" value="NZ_WEGK01000004.1"/>
</dbReference>
<reference evidence="2 3" key="1">
    <citation type="submission" date="2019-10" db="EMBL/GenBank/DDBJ databases">
        <title>Nocardia macrotermitis sp. nov. and Nocardia aurantia sp. nov., isolated from the gut of fungus growing-termite Macrotermes natalensis.</title>
        <authorList>
            <person name="Benndorf R."/>
            <person name="Schwitalla J."/>
            <person name="Martin K."/>
            <person name="De Beer W."/>
            <person name="Kaster A.-K."/>
            <person name="Vollmers J."/>
            <person name="Poulsen M."/>
            <person name="Beemelmanns C."/>
        </authorList>
    </citation>
    <scope>NUCLEOTIDE SEQUENCE [LARGE SCALE GENOMIC DNA]</scope>
    <source>
        <strain evidence="2 3">RB20</strain>
    </source>
</reference>